<dbReference type="OrthoDB" id="7292394at2"/>
<evidence type="ECO:0000313" key="4">
    <source>
        <dbReference type="Proteomes" id="UP000243378"/>
    </source>
</evidence>
<dbReference type="AlphaFoldDB" id="A0A1G7PH51"/>
<reference evidence="3 4" key="1">
    <citation type="submission" date="2016-10" db="EMBL/GenBank/DDBJ databases">
        <authorList>
            <person name="de Groot N.N."/>
        </authorList>
    </citation>
    <scope>NUCLEOTIDE SEQUENCE [LARGE SCALE GENOMIC DNA]</scope>
    <source>
        <strain evidence="3 4">LMG 25475</strain>
    </source>
</reference>
<dbReference type="EMBL" id="FNBM01000005">
    <property type="protein sequence ID" value="SDF85538.1"/>
    <property type="molecule type" value="Genomic_DNA"/>
</dbReference>
<keyword evidence="1" id="KW-0732">Signal</keyword>
<organism evidence="3 4">
    <name type="scientific">Phytopseudomonas seleniipraecipitans</name>
    <dbReference type="NCBI Taxonomy" id="640205"/>
    <lineage>
        <taxon>Bacteria</taxon>
        <taxon>Pseudomonadati</taxon>
        <taxon>Pseudomonadota</taxon>
        <taxon>Gammaproteobacteria</taxon>
        <taxon>Pseudomonadales</taxon>
        <taxon>Pseudomonadaceae</taxon>
        <taxon>Phytopseudomonas</taxon>
    </lineage>
</organism>
<gene>
    <name evidence="3" type="ORF">SAMN05216381_2544</name>
</gene>
<name>A0A1G7PH51_9GAMM</name>
<dbReference type="Pfam" id="PF03537">
    <property type="entry name" value="Glyco_hydro_114"/>
    <property type="match status" value="1"/>
</dbReference>
<sequence>MSSVVAFIHQLKLEVVRLAVAFRSGSAFQRSLFGLLCLLPAFLANAGSASASEADQKLRSVAFWYADAPPVSELSQFDWVVLEPGHVQAADIALLRGQGSLPFAYLSVGEFSGDAAALAGASLQSGASPVRNEAWDSQVMPLSSKAWRDHLLQRAHEFRAAGYAGLFLDTLDSFQLLPANQREAERLALRDFLAELKRREPELKLFFNRGFEVLPELPGVAAAVAVESIHAGWDPENKAYRSVSDTDREWLEGHLKPLRDQNIPLVAIDYLPPERRDDARQLAARLRSEGFIPYVTVPNLDQLGISSIEVQPRRIAMIYDPREGDMYLNAGHMYLAGLLEYLGYRVDYWTPDQLPERPLSGLYAGVVTWMTSGSPVEARAFNQWLVARADEHVPIAFFGGLPIENDSVLRRFGLRRTSTPLSGKAEIAEYDKALLGSFEAPLVLRTRDVPPLTTLPGGPKALLALQDDQKRLFTPAVLGEWGGLVLSPYVIEEGPDQRRWIVDPFAFLQQALRLPPMPSLDATTENGRRIATVHLDGDGFVSRAETPGSPYSGELVLNEFIKPYPFLTSVSVIEGEIGPRGMYPYLADELEPVARKIFAEKKVEVATHTFSHPFFWQPEKAAKREGFNPEYGFMMAIPGYKKLDFTREIVGSTAYINQRLTTPAKPVKMVFWSGDAMPDEATVKLAYDAGLSNVNGGTTALTNAHPSMTGLSPLLRPTSGGLHYYAPIINENVYTNLWRGPYYGFRGVMETFALTDKPRRLRGLNLYYHFYSGTKQASIRVMHEIYRAMQAEQPISLWMSDYVTRMHGIHQGSLARQEDGSWQIRALDGLRTVRLDPRLGWPDLTRSSGIAGVRDLPQGRYVHLAGDRAVLALRDSRDPRPALEEANLPLLDWHYLDDHRVRFSFQGNMPLTFAVRAQGTCAVEIAGKQYAGTRESDLWRFKLPMERVLDAQLFCR</sequence>
<dbReference type="InterPro" id="IPR016925">
    <property type="entry name" value="UCP029570"/>
</dbReference>
<dbReference type="Gene3D" id="3.20.20.70">
    <property type="entry name" value="Aldolase class I"/>
    <property type="match status" value="1"/>
</dbReference>
<evidence type="ECO:0000313" key="3">
    <source>
        <dbReference type="EMBL" id="SDF85538.1"/>
    </source>
</evidence>
<dbReference type="InterPro" id="IPR013785">
    <property type="entry name" value="Aldolase_TIM"/>
</dbReference>
<proteinExistence type="predicted"/>
<dbReference type="STRING" id="640205.SAMN05216381_2544"/>
<feature type="chain" id="PRO_5017367562" description="Glycoside-hydrolase family GH114 TIM-barrel domain-containing protein" evidence="1">
    <location>
        <begin position="47"/>
        <end position="956"/>
    </location>
</feature>
<evidence type="ECO:0000256" key="1">
    <source>
        <dbReference type="SAM" id="SignalP"/>
    </source>
</evidence>
<feature type="domain" description="Glycoside-hydrolase family GH114 TIM-barrel" evidence="2">
    <location>
        <begin position="73"/>
        <end position="301"/>
    </location>
</feature>
<accession>A0A1G7PH51</accession>
<feature type="signal peptide" evidence="1">
    <location>
        <begin position="1"/>
        <end position="46"/>
    </location>
</feature>
<dbReference type="PANTHER" id="PTHR35882">
    <property type="entry name" value="PELA"/>
    <property type="match status" value="1"/>
</dbReference>
<evidence type="ECO:0000259" key="2">
    <source>
        <dbReference type="Pfam" id="PF03537"/>
    </source>
</evidence>
<dbReference type="PANTHER" id="PTHR35882:SF2">
    <property type="entry name" value="PELA"/>
    <property type="match status" value="1"/>
</dbReference>
<dbReference type="Proteomes" id="UP000243378">
    <property type="component" value="Unassembled WGS sequence"/>
</dbReference>
<dbReference type="SUPFAM" id="SSF51445">
    <property type="entry name" value="(Trans)glycosidases"/>
    <property type="match status" value="1"/>
</dbReference>
<dbReference type="InterPro" id="IPR004352">
    <property type="entry name" value="GH114_TIM-barrel"/>
</dbReference>
<protein>
    <recommendedName>
        <fullName evidence="2">Glycoside-hydrolase family GH114 TIM-barrel domain-containing protein</fullName>
    </recommendedName>
</protein>
<dbReference type="CDD" id="cd10922">
    <property type="entry name" value="CE4_PelA_like_C"/>
    <property type="match status" value="1"/>
</dbReference>
<dbReference type="PIRSF" id="PIRSF029570">
    <property type="entry name" value="UCP029570"/>
    <property type="match status" value="1"/>
</dbReference>
<dbReference type="InterPro" id="IPR017853">
    <property type="entry name" value="GH"/>
</dbReference>